<organism evidence="2 3">
    <name type="scientific">Trifolium medium</name>
    <dbReference type="NCBI Taxonomy" id="97028"/>
    <lineage>
        <taxon>Eukaryota</taxon>
        <taxon>Viridiplantae</taxon>
        <taxon>Streptophyta</taxon>
        <taxon>Embryophyta</taxon>
        <taxon>Tracheophyta</taxon>
        <taxon>Spermatophyta</taxon>
        <taxon>Magnoliopsida</taxon>
        <taxon>eudicotyledons</taxon>
        <taxon>Gunneridae</taxon>
        <taxon>Pentapetalae</taxon>
        <taxon>rosids</taxon>
        <taxon>fabids</taxon>
        <taxon>Fabales</taxon>
        <taxon>Fabaceae</taxon>
        <taxon>Papilionoideae</taxon>
        <taxon>50 kb inversion clade</taxon>
        <taxon>NPAAA clade</taxon>
        <taxon>Hologalegina</taxon>
        <taxon>IRL clade</taxon>
        <taxon>Trifolieae</taxon>
        <taxon>Trifolium</taxon>
    </lineage>
</organism>
<accession>A0A392VDQ1</accession>
<evidence type="ECO:0000313" key="2">
    <source>
        <dbReference type="EMBL" id="MCI85987.1"/>
    </source>
</evidence>
<keyword evidence="3" id="KW-1185">Reference proteome</keyword>
<name>A0A392VDQ1_9FABA</name>
<protein>
    <submittedName>
        <fullName evidence="2">Uncharacterized protein</fullName>
    </submittedName>
</protein>
<comment type="caution">
    <text evidence="2">The sequence shown here is derived from an EMBL/GenBank/DDBJ whole genome shotgun (WGS) entry which is preliminary data.</text>
</comment>
<feature type="region of interest" description="Disordered" evidence="1">
    <location>
        <begin position="1"/>
        <end position="25"/>
    </location>
</feature>
<dbReference type="Proteomes" id="UP000265520">
    <property type="component" value="Unassembled WGS sequence"/>
</dbReference>
<feature type="non-terminal residue" evidence="2">
    <location>
        <position position="1"/>
    </location>
</feature>
<dbReference type="EMBL" id="LXQA011128842">
    <property type="protein sequence ID" value="MCI85987.1"/>
    <property type="molecule type" value="Genomic_DNA"/>
</dbReference>
<feature type="region of interest" description="Disordered" evidence="1">
    <location>
        <begin position="44"/>
        <end position="64"/>
    </location>
</feature>
<sequence>GRKKSETSTSQTKRPKGKKELKVKQEIILSDSDATDEDWREFLRTYKPRESQSDASSPDEDDGT</sequence>
<proteinExistence type="predicted"/>
<dbReference type="AlphaFoldDB" id="A0A392VDQ1"/>
<reference evidence="2 3" key="1">
    <citation type="journal article" date="2018" name="Front. Plant Sci.">
        <title>Red Clover (Trifolium pratense) and Zigzag Clover (T. medium) - A Picture of Genomic Similarities and Differences.</title>
        <authorList>
            <person name="Dluhosova J."/>
            <person name="Istvanek J."/>
            <person name="Nedelnik J."/>
            <person name="Repkova J."/>
        </authorList>
    </citation>
    <scope>NUCLEOTIDE SEQUENCE [LARGE SCALE GENOMIC DNA]</scope>
    <source>
        <strain evidence="3">cv. 10/8</strain>
        <tissue evidence="2">Leaf</tissue>
    </source>
</reference>
<feature type="non-terminal residue" evidence="2">
    <location>
        <position position="64"/>
    </location>
</feature>
<evidence type="ECO:0000256" key="1">
    <source>
        <dbReference type="SAM" id="MobiDB-lite"/>
    </source>
</evidence>
<evidence type="ECO:0000313" key="3">
    <source>
        <dbReference type="Proteomes" id="UP000265520"/>
    </source>
</evidence>